<evidence type="ECO:0000313" key="4">
    <source>
        <dbReference type="Proteomes" id="UP000782610"/>
    </source>
</evidence>
<dbReference type="SUPFAM" id="SSF51735">
    <property type="entry name" value="NAD(P)-binding Rossmann-fold domains"/>
    <property type="match status" value="1"/>
</dbReference>
<dbReference type="InterPro" id="IPR011032">
    <property type="entry name" value="GroES-like_sf"/>
</dbReference>
<evidence type="ECO:0000259" key="2">
    <source>
        <dbReference type="SMART" id="SM00829"/>
    </source>
</evidence>
<evidence type="ECO:0000313" key="3">
    <source>
        <dbReference type="EMBL" id="MBI4921509.1"/>
    </source>
</evidence>
<accession>A0A933KZL0</accession>
<organism evidence="3 4">
    <name type="scientific">Devosia nanyangense</name>
    <dbReference type="NCBI Taxonomy" id="1228055"/>
    <lineage>
        <taxon>Bacteria</taxon>
        <taxon>Pseudomonadati</taxon>
        <taxon>Pseudomonadota</taxon>
        <taxon>Alphaproteobacteria</taxon>
        <taxon>Hyphomicrobiales</taxon>
        <taxon>Devosiaceae</taxon>
        <taxon>Devosia</taxon>
    </lineage>
</organism>
<evidence type="ECO:0000256" key="1">
    <source>
        <dbReference type="ARBA" id="ARBA00023002"/>
    </source>
</evidence>
<dbReference type="InterPro" id="IPR050129">
    <property type="entry name" value="Zn_alcohol_dh"/>
</dbReference>
<dbReference type="EMBL" id="JACRAF010000020">
    <property type="protein sequence ID" value="MBI4921509.1"/>
    <property type="molecule type" value="Genomic_DNA"/>
</dbReference>
<dbReference type="InterPro" id="IPR013154">
    <property type="entry name" value="ADH-like_N"/>
</dbReference>
<dbReference type="PANTHER" id="PTHR43401:SF5">
    <property type="entry name" value="ALCOHOL DEHYDROGENASE-RELATED"/>
    <property type="match status" value="1"/>
</dbReference>
<proteinExistence type="predicted"/>
<dbReference type="GO" id="GO:0016491">
    <property type="term" value="F:oxidoreductase activity"/>
    <property type="evidence" value="ECO:0007669"/>
    <property type="project" value="UniProtKB-KW"/>
</dbReference>
<dbReference type="InterPro" id="IPR020843">
    <property type="entry name" value="ER"/>
</dbReference>
<dbReference type="Pfam" id="PF00107">
    <property type="entry name" value="ADH_zinc_N"/>
    <property type="match status" value="1"/>
</dbReference>
<gene>
    <name evidence="3" type="ORF">HY834_07140</name>
</gene>
<dbReference type="PANTHER" id="PTHR43401">
    <property type="entry name" value="L-THREONINE 3-DEHYDROGENASE"/>
    <property type="match status" value="1"/>
</dbReference>
<reference evidence="3" key="1">
    <citation type="submission" date="2020-07" db="EMBL/GenBank/DDBJ databases">
        <title>Huge and variable diversity of episymbiotic CPR bacteria and DPANN archaea in groundwater ecosystems.</title>
        <authorList>
            <person name="He C.Y."/>
            <person name="Keren R."/>
            <person name="Whittaker M."/>
            <person name="Farag I.F."/>
            <person name="Doudna J."/>
            <person name="Cate J.H.D."/>
            <person name="Banfield J.F."/>
        </authorList>
    </citation>
    <scope>NUCLEOTIDE SEQUENCE</scope>
    <source>
        <strain evidence="3">NC_groundwater_1586_Pr3_B-0.1um_66_15</strain>
    </source>
</reference>
<sequence length="369" mass="39583">MRLMRAARLHEFGAPMVIEQLPVPAPRPTDVLVEVRACGVVPNLTNVLTHWRNWFPELPLPRLPAIFGLDVAGVVAEVGELVQNFKAGDRVYVTPGLFCGSCPACRADDTINCTNFTFRGYFGFGPDSQRQFDAYPYGGMSEFITAPQHNLVAIPDKASFEAAARFGYLGTAYAGIRKANVGPGSTLLINGTSGTLGLGAVLIALGRGVTRILGTARDKDRLAHVKALAPGRIEVLADGDGKSVADWARAFTGGHGVDAVIDCLGPQSPGTLMMDAIYALKRGGRAVNVSGVSDKVAMDVHWMMDQQIEFIGSNWFPPSDAEAMAEMVRAGTLDLSVFEHVRFPLAEVNRALDGTHFRDGGFTNLVIVP</sequence>
<feature type="domain" description="Enoyl reductase (ER)" evidence="2">
    <location>
        <begin position="13"/>
        <end position="367"/>
    </location>
</feature>
<comment type="caution">
    <text evidence="3">The sequence shown here is derived from an EMBL/GenBank/DDBJ whole genome shotgun (WGS) entry which is preliminary data.</text>
</comment>
<dbReference type="SMART" id="SM00829">
    <property type="entry name" value="PKS_ER"/>
    <property type="match status" value="1"/>
</dbReference>
<name>A0A933KZL0_9HYPH</name>
<dbReference type="SUPFAM" id="SSF50129">
    <property type="entry name" value="GroES-like"/>
    <property type="match status" value="1"/>
</dbReference>
<dbReference type="Proteomes" id="UP000782610">
    <property type="component" value="Unassembled WGS sequence"/>
</dbReference>
<protein>
    <submittedName>
        <fullName evidence="3">Alcohol dehydrogenase catalytic domain-containing protein</fullName>
    </submittedName>
</protein>
<dbReference type="Pfam" id="PF08240">
    <property type="entry name" value="ADH_N"/>
    <property type="match status" value="1"/>
</dbReference>
<dbReference type="InterPro" id="IPR013149">
    <property type="entry name" value="ADH-like_C"/>
</dbReference>
<dbReference type="AlphaFoldDB" id="A0A933KZL0"/>
<dbReference type="InterPro" id="IPR036291">
    <property type="entry name" value="NAD(P)-bd_dom_sf"/>
</dbReference>
<dbReference type="Gene3D" id="3.90.180.10">
    <property type="entry name" value="Medium-chain alcohol dehydrogenases, catalytic domain"/>
    <property type="match status" value="1"/>
</dbReference>
<keyword evidence="1" id="KW-0560">Oxidoreductase</keyword>